<evidence type="ECO:0000256" key="5">
    <source>
        <dbReference type="ARBA" id="ARBA00022989"/>
    </source>
</evidence>
<dbReference type="OrthoDB" id="9807874at2"/>
<evidence type="ECO:0000256" key="3">
    <source>
        <dbReference type="ARBA" id="ARBA00022692"/>
    </source>
</evidence>
<dbReference type="InterPro" id="IPR035952">
    <property type="entry name" value="Rhomboid-like_sf"/>
</dbReference>
<dbReference type="EMBL" id="CP041616">
    <property type="protein sequence ID" value="QDO87167.1"/>
    <property type="molecule type" value="Genomic_DNA"/>
</dbReference>
<comment type="similarity">
    <text evidence="2">Belongs to the peptidase S54 family.</text>
</comment>
<dbReference type="GO" id="GO:0016020">
    <property type="term" value="C:membrane"/>
    <property type="evidence" value="ECO:0007669"/>
    <property type="project" value="UniProtKB-SubCell"/>
</dbReference>
<dbReference type="Proteomes" id="UP000315395">
    <property type="component" value="Chromosome"/>
</dbReference>
<dbReference type="KEGG" id="orz:FNH13_01550"/>
<feature type="transmembrane region" description="Helical" evidence="7">
    <location>
        <begin position="179"/>
        <end position="200"/>
    </location>
</feature>
<reference evidence="9 10" key="1">
    <citation type="submission" date="2019-07" db="EMBL/GenBank/DDBJ databases">
        <title>complete genome sequencing of Ornithinimicrobium sp. H23M54.</title>
        <authorList>
            <person name="Bae J.-W."/>
            <person name="Lee S.-Y."/>
        </authorList>
    </citation>
    <scope>NUCLEOTIDE SEQUENCE [LARGE SCALE GENOMIC DNA]</scope>
    <source>
        <strain evidence="9 10">H23M54</strain>
    </source>
</reference>
<dbReference type="GO" id="GO:0006508">
    <property type="term" value="P:proteolysis"/>
    <property type="evidence" value="ECO:0007669"/>
    <property type="project" value="UniProtKB-KW"/>
</dbReference>
<dbReference type="Gene3D" id="1.20.1540.10">
    <property type="entry name" value="Rhomboid-like"/>
    <property type="match status" value="1"/>
</dbReference>
<dbReference type="InterPro" id="IPR050925">
    <property type="entry name" value="Rhomboid_protease_S54"/>
</dbReference>
<dbReference type="RefSeq" id="WP_143781825.1">
    <property type="nucleotide sequence ID" value="NZ_CP041616.1"/>
</dbReference>
<proteinExistence type="inferred from homology"/>
<feature type="transmembrane region" description="Helical" evidence="7">
    <location>
        <begin position="146"/>
        <end position="167"/>
    </location>
</feature>
<feature type="domain" description="Peptidase S54 rhomboid" evidence="8">
    <location>
        <begin position="105"/>
        <end position="247"/>
    </location>
</feature>
<evidence type="ECO:0000256" key="7">
    <source>
        <dbReference type="SAM" id="Phobius"/>
    </source>
</evidence>
<keyword evidence="6 7" id="KW-0472">Membrane</keyword>
<dbReference type="AlphaFoldDB" id="A0A516G6L7"/>
<evidence type="ECO:0000313" key="10">
    <source>
        <dbReference type="Proteomes" id="UP000315395"/>
    </source>
</evidence>
<feature type="transmembrane region" description="Helical" evidence="7">
    <location>
        <begin position="266"/>
        <end position="287"/>
    </location>
</feature>
<evidence type="ECO:0000256" key="4">
    <source>
        <dbReference type="ARBA" id="ARBA00022801"/>
    </source>
</evidence>
<dbReference type="Pfam" id="PF01694">
    <property type="entry name" value="Rhomboid"/>
    <property type="match status" value="1"/>
</dbReference>
<evidence type="ECO:0000256" key="6">
    <source>
        <dbReference type="ARBA" id="ARBA00023136"/>
    </source>
</evidence>
<comment type="subcellular location">
    <subcellularLocation>
        <location evidence="1">Membrane</location>
        <topology evidence="1">Multi-pass membrane protein</topology>
    </subcellularLocation>
</comment>
<sequence>MSAPAPPVCPRHPDRPSYVTCQRCDRPACPECQRPAAVGIQCVDCVRAQAKTVRQPTSRFGAPTRGGRPIVTLTLIAICVVVYVGQLVNDRVTVEMMFVPLLAESQPWRFLTAAFAHSPGSVMHILFNMFALWITGQYLEPLLGRVKFLVLYLVSAIGGSVGFLLLAQLPEQLGERSGWTTPTVGASGAVFGLFAAVLVLNRHLGRETGGIIGVFLINGVLGFVLPNIAWQAHLGGAITGAAVALVLAVTAPAGRTTVQTAARRRWFWPAVLGILVGLAAASLWRIAAVDNALLLQFYSL</sequence>
<feature type="transmembrane region" description="Helical" evidence="7">
    <location>
        <begin position="212"/>
        <end position="230"/>
    </location>
</feature>
<name>A0A516G6L7_9MICO</name>
<dbReference type="InterPro" id="IPR022764">
    <property type="entry name" value="Peptidase_S54_rhomboid_dom"/>
</dbReference>
<protein>
    <submittedName>
        <fullName evidence="9">Rhomboid family intramembrane serine protease</fullName>
    </submittedName>
</protein>
<dbReference type="GO" id="GO:0004252">
    <property type="term" value="F:serine-type endopeptidase activity"/>
    <property type="evidence" value="ECO:0007669"/>
    <property type="project" value="InterPro"/>
</dbReference>
<feature type="transmembrane region" description="Helical" evidence="7">
    <location>
        <begin position="69"/>
        <end position="88"/>
    </location>
</feature>
<keyword evidence="10" id="KW-1185">Reference proteome</keyword>
<evidence type="ECO:0000256" key="1">
    <source>
        <dbReference type="ARBA" id="ARBA00004141"/>
    </source>
</evidence>
<keyword evidence="5 7" id="KW-1133">Transmembrane helix</keyword>
<evidence type="ECO:0000256" key="2">
    <source>
        <dbReference type="ARBA" id="ARBA00009045"/>
    </source>
</evidence>
<accession>A0A516G6L7</accession>
<evidence type="ECO:0000259" key="8">
    <source>
        <dbReference type="Pfam" id="PF01694"/>
    </source>
</evidence>
<keyword evidence="4" id="KW-0378">Hydrolase</keyword>
<dbReference type="PANTHER" id="PTHR43731">
    <property type="entry name" value="RHOMBOID PROTEASE"/>
    <property type="match status" value="1"/>
</dbReference>
<keyword evidence="3 7" id="KW-0812">Transmembrane</keyword>
<gene>
    <name evidence="9" type="ORF">FNH13_01550</name>
</gene>
<dbReference type="SUPFAM" id="SSF144091">
    <property type="entry name" value="Rhomboid-like"/>
    <property type="match status" value="1"/>
</dbReference>
<evidence type="ECO:0000313" key="9">
    <source>
        <dbReference type="EMBL" id="QDO87167.1"/>
    </source>
</evidence>
<organism evidence="9 10">
    <name type="scientific">Ornithinimicrobium ciconiae</name>
    <dbReference type="NCBI Taxonomy" id="2594265"/>
    <lineage>
        <taxon>Bacteria</taxon>
        <taxon>Bacillati</taxon>
        <taxon>Actinomycetota</taxon>
        <taxon>Actinomycetes</taxon>
        <taxon>Micrococcales</taxon>
        <taxon>Ornithinimicrobiaceae</taxon>
        <taxon>Ornithinimicrobium</taxon>
    </lineage>
</organism>
<keyword evidence="9" id="KW-0645">Protease</keyword>
<feature type="transmembrane region" description="Helical" evidence="7">
    <location>
        <begin position="108"/>
        <end position="134"/>
    </location>
</feature>
<dbReference type="PANTHER" id="PTHR43731:SF14">
    <property type="entry name" value="PRESENILIN-ASSOCIATED RHOMBOID-LIKE PROTEIN, MITOCHONDRIAL"/>
    <property type="match status" value="1"/>
</dbReference>
<feature type="transmembrane region" description="Helical" evidence="7">
    <location>
        <begin position="236"/>
        <end position="254"/>
    </location>
</feature>